<dbReference type="GO" id="GO:0003677">
    <property type="term" value="F:DNA binding"/>
    <property type="evidence" value="ECO:0007669"/>
    <property type="project" value="InterPro"/>
</dbReference>
<organism evidence="2 3">
    <name type="scientific">Pelobacter propionicus (strain DSM 2379 / NBRC 103807 / OttBd1)</name>
    <dbReference type="NCBI Taxonomy" id="338966"/>
    <lineage>
        <taxon>Bacteria</taxon>
        <taxon>Pseudomonadati</taxon>
        <taxon>Thermodesulfobacteriota</taxon>
        <taxon>Desulfuromonadia</taxon>
        <taxon>Desulfuromonadales</taxon>
        <taxon>Desulfuromonadaceae</taxon>
        <taxon>Pelobacter</taxon>
    </lineage>
</organism>
<dbReference type="Proteomes" id="UP000006732">
    <property type="component" value="Chromosome"/>
</dbReference>
<proteinExistence type="predicted"/>
<sequence length="322" mass="35614">MRGSIRGQALHLFNASGINCIGESKFQAKDSARVELASEGRGATSTAIAEKTGIHSLGTRDNYLEKWQEIGRFAKETFAVRDLERLTGDHVRQFLNYKIELGVSYSHWNGYCAAVGKLENALNAYSDKNDRGNVYDFRSVVHELRPEARSELPRFEGTRNYDSPERLAEAVSNPSHQLAARIQHESGLRIAGASSISANQLKGLGRDVHTGKLVGLLDYTGKGGKPGTAQMTPETYQRLADHIRTHGPFKVSADGYRASLESAADRTGQDYNGSHGLRWNFAQERFSELQAAGHCYEKCLGVVSNELGHNRIEITTHYLFGK</sequence>
<evidence type="ECO:0000256" key="1">
    <source>
        <dbReference type="ARBA" id="ARBA00023172"/>
    </source>
</evidence>
<dbReference type="GO" id="GO:0006310">
    <property type="term" value="P:DNA recombination"/>
    <property type="evidence" value="ECO:0007669"/>
    <property type="project" value="UniProtKB-KW"/>
</dbReference>
<reference evidence="2 3" key="1">
    <citation type="submission" date="2006-10" db="EMBL/GenBank/DDBJ databases">
        <title>Complete sequence of chromosome of Pelobacter propionicus DSM 2379.</title>
        <authorList>
            <consortium name="US DOE Joint Genome Institute"/>
            <person name="Copeland A."/>
            <person name="Lucas S."/>
            <person name="Lapidus A."/>
            <person name="Barry K."/>
            <person name="Detter J.C."/>
            <person name="Glavina del Rio T."/>
            <person name="Hammon N."/>
            <person name="Israni S."/>
            <person name="Dalin E."/>
            <person name="Tice H."/>
            <person name="Pitluck S."/>
            <person name="Saunders E."/>
            <person name="Brettin T."/>
            <person name="Bruce D."/>
            <person name="Han C."/>
            <person name="Tapia R."/>
            <person name="Schmutz J."/>
            <person name="Larimer F."/>
            <person name="Land M."/>
            <person name="Hauser L."/>
            <person name="Kyrpides N."/>
            <person name="Kim E."/>
            <person name="Lovley D."/>
            <person name="Richardson P."/>
        </authorList>
    </citation>
    <scope>NUCLEOTIDE SEQUENCE [LARGE SCALE GENOMIC DNA]</scope>
    <source>
        <strain evidence="3">DSM 2379 / NBRC 103807 / OttBd1</strain>
    </source>
</reference>
<dbReference type="EMBL" id="CP000482">
    <property type="protein sequence ID" value="ABK98641.1"/>
    <property type="molecule type" value="Genomic_DNA"/>
</dbReference>
<dbReference type="InterPro" id="IPR013762">
    <property type="entry name" value="Integrase-like_cat_sf"/>
</dbReference>
<dbReference type="HOGENOM" id="CLU_862907_0_0_7"/>
<keyword evidence="3" id="KW-1185">Reference proteome</keyword>
<dbReference type="OrthoDB" id="5346322at2"/>
<evidence type="ECO:0008006" key="4">
    <source>
        <dbReference type="Google" id="ProtNLM"/>
    </source>
</evidence>
<protein>
    <recommendedName>
        <fullName evidence="4">Phage integrase family protein</fullName>
    </recommendedName>
</protein>
<name>A1AMS1_PELPD</name>
<dbReference type="Gene3D" id="1.10.443.10">
    <property type="entry name" value="Intergrase catalytic core"/>
    <property type="match status" value="1"/>
</dbReference>
<dbReference type="eggNOG" id="COG0582">
    <property type="taxonomic scope" value="Bacteria"/>
</dbReference>
<dbReference type="GO" id="GO:0015074">
    <property type="term" value="P:DNA integration"/>
    <property type="evidence" value="ECO:0007669"/>
    <property type="project" value="InterPro"/>
</dbReference>
<evidence type="ECO:0000313" key="2">
    <source>
        <dbReference type="EMBL" id="ABK98641.1"/>
    </source>
</evidence>
<dbReference type="STRING" id="338966.Ppro_1015"/>
<evidence type="ECO:0000313" key="3">
    <source>
        <dbReference type="Proteomes" id="UP000006732"/>
    </source>
</evidence>
<dbReference type="InterPro" id="IPR011010">
    <property type="entry name" value="DNA_brk_join_enz"/>
</dbReference>
<dbReference type="RefSeq" id="WP_011734946.1">
    <property type="nucleotide sequence ID" value="NC_008609.1"/>
</dbReference>
<dbReference type="AlphaFoldDB" id="A1AMS1"/>
<dbReference type="SUPFAM" id="SSF56349">
    <property type="entry name" value="DNA breaking-rejoining enzymes"/>
    <property type="match status" value="1"/>
</dbReference>
<keyword evidence="1" id="KW-0233">DNA recombination</keyword>
<accession>A1AMS1</accession>
<gene>
    <name evidence="2" type="ordered locus">Ppro_1015</name>
</gene>
<dbReference type="KEGG" id="ppd:Ppro_1015"/>